<dbReference type="RefSeq" id="WP_256133896.1">
    <property type="nucleotide sequence ID" value="NZ_JANFXK010000157.1"/>
</dbReference>
<protein>
    <submittedName>
        <fullName evidence="2">Uncharacterized protein</fullName>
    </submittedName>
</protein>
<feature type="non-terminal residue" evidence="2">
    <location>
        <position position="1"/>
    </location>
</feature>
<keyword evidence="1" id="KW-0812">Transmembrane</keyword>
<evidence type="ECO:0000256" key="1">
    <source>
        <dbReference type="SAM" id="Phobius"/>
    </source>
</evidence>
<comment type="caution">
    <text evidence="2">The sequence shown here is derived from an EMBL/GenBank/DDBJ whole genome shotgun (WGS) entry which is preliminary data.</text>
</comment>
<name>A0ABT1RU37_9FIRM</name>
<gene>
    <name evidence="2" type="ORF">NE619_18505</name>
</gene>
<evidence type="ECO:0000313" key="3">
    <source>
        <dbReference type="Proteomes" id="UP001524502"/>
    </source>
</evidence>
<accession>A0ABT1RU37</accession>
<keyword evidence="3" id="KW-1185">Reference proteome</keyword>
<evidence type="ECO:0000313" key="2">
    <source>
        <dbReference type="EMBL" id="MCQ4638719.1"/>
    </source>
</evidence>
<keyword evidence="1" id="KW-0472">Membrane</keyword>
<sequence>DLSGGVIDGAVEGVFGSAAKPFIRGGVDLDKLAGMRLALTAMGPVADFFLLGAFFSGIFQYTGKSGVGNGDSEIRE</sequence>
<keyword evidence="1" id="KW-1133">Transmembrane helix</keyword>
<reference evidence="2 3" key="1">
    <citation type="submission" date="2022-06" db="EMBL/GenBank/DDBJ databases">
        <title>Isolation of gut microbiota from human fecal samples.</title>
        <authorList>
            <person name="Pamer E.G."/>
            <person name="Barat B."/>
            <person name="Waligurski E."/>
            <person name="Medina S."/>
            <person name="Paddock L."/>
            <person name="Mostad J."/>
        </authorList>
    </citation>
    <scope>NUCLEOTIDE SEQUENCE [LARGE SCALE GENOMIC DNA]</scope>
    <source>
        <strain evidence="2 3">SL.3.17</strain>
    </source>
</reference>
<dbReference type="Proteomes" id="UP001524502">
    <property type="component" value="Unassembled WGS sequence"/>
</dbReference>
<proteinExistence type="predicted"/>
<dbReference type="EMBL" id="JANFXK010000157">
    <property type="protein sequence ID" value="MCQ4638719.1"/>
    <property type="molecule type" value="Genomic_DNA"/>
</dbReference>
<feature type="transmembrane region" description="Helical" evidence="1">
    <location>
        <begin position="37"/>
        <end position="59"/>
    </location>
</feature>
<organism evidence="2 3">
    <name type="scientific">Anaerovorax odorimutans</name>
    <dbReference type="NCBI Taxonomy" id="109327"/>
    <lineage>
        <taxon>Bacteria</taxon>
        <taxon>Bacillati</taxon>
        <taxon>Bacillota</taxon>
        <taxon>Clostridia</taxon>
        <taxon>Peptostreptococcales</taxon>
        <taxon>Anaerovoracaceae</taxon>
        <taxon>Anaerovorax</taxon>
    </lineage>
</organism>